<dbReference type="EMBL" id="JADEWZ010000042">
    <property type="protein sequence ID" value="MBE9118275.1"/>
    <property type="molecule type" value="Genomic_DNA"/>
</dbReference>
<reference evidence="1" key="1">
    <citation type="submission" date="2020-10" db="EMBL/GenBank/DDBJ databases">
        <authorList>
            <person name="Castelo-Branco R."/>
            <person name="Eusebio N."/>
            <person name="Adriana R."/>
            <person name="Vieira A."/>
            <person name="Brugerolle De Fraissinette N."/>
            <person name="Rezende De Castro R."/>
            <person name="Schneider M.P."/>
            <person name="Vasconcelos V."/>
            <person name="Leao P.N."/>
        </authorList>
    </citation>
    <scope>NUCLEOTIDE SEQUENCE</scope>
    <source>
        <strain evidence="1">LEGE 07157</strain>
    </source>
</reference>
<name>A0A8J7JEJ4_9CYAN</name>
<protein>
    <submittedName>
        <fullName evidence="1">Glycosyltransferase family 1 protein</fullName>
    </submittedName>
</protein>
<keyword evidence="2" id="KW-1185">Reference proteome</keyword>
<organism evidence="1 2">
    <name type="scientific">Lusitaniella coriacea LEGE 07157</name>
    <dbReference type="NCBI Taxonomy" id="945747"/>
    <lineage>
        <taxon>Bacteria</taxon>
        <taxon>Bacillati</taxon>
        <taxon>Cyanobacteriota</taxon>
        <taxon>Cyanophyceae</taxon>
        <taxon>Spirulinales</taxon>
        <taxon>Lusitaniellaceae</taxon>
        <taxon>Lusitaniella</taxon>
    </lineage>
</organism>
<dbReference type="AlphaFoldDB" id="A0A8J7JEJ4"/>
<dbReference type="Gene3D" id="3.40.50.2000">
    <property type="entry name" value="Glycogen Phosphorylase B"/>
    <property type="match status" value="1"/>
</dbReference>
<accession>A0A8J7JEJ4</accession>
<gene>
    <name evidence="1" type="ORF">IQ249_20495</name>
</gene>
<sequence length="353" mass="39634">MRLVQIVPTLPPEIDGLGDYALNLARQLRRDWEIETHFIVGNPNWVGEGEIEGFSCHCVVRRSPQGLLSQLPGDLPIFLHYSSYGYAKRGCPSWLVAGLERCEQPLIVMFHEVYTYDVGSPWTSSFWLSPWQKNLAKRLAHRSDRALTSKQSYAKLIQDLSGHRHKTIPVYPVFSNIGEPSSLLPLEARERHLILFGHRNTRSRVYQNYRPHLAQTCEGLDIERIYDIGVPTGLQLDSLNGTEILEMGVLPAEKISELMSRAIAGFLCFPPPEYLAKSGIFAAYCAHGLIPILTTGSPVPIDGLETGKHYGLADDKMEKLSLDVGRAIAKRARSWYQNHSLSVQANAIAEYLK</sequence>
<dbReference type="SUPFAM" id="SSF53756">
    <property type="entry name" value="UDP-Glycosyltransferase/glycogen phosphorylase"/>
    <property type="match status" value="1"/>
</dbReference>
<evidence type="ECO:0000313" key="1">
    <source>
        <dbReference type="EMBL" id="MBE9118275.1"/>
    </source>
</evidence>
<dbReference type="Proteomes" id="UP000654482">
    <property type="component" value="Unassembled WGS sequence"/>
</dbReference>
<proteinExistence type="predicted"/>
<evidence type="ECO:0000313" key="2">
    <source>
        <dbReference type="Proteomes" id="UP000654482"/>
    </source>
</evidence>
<comment type="caution">
    <text evidence="1">The sequence shown here is derived from an EMBL/GenBank/DDBJ whole genome shotgun (WGS) entry which is preliminary data.</text>
</comment>